<dbReference type="Pfam" id="PF22058">
    <property type="entry name" value="X25_BaPul_like"/>
    <property type="match status" value="1"/>
</dbReference>
<protein>
    <submittedName>
        <fullName evidence="4">Uncharacterized protein</fullName>
    </submittedName>
</protein>
<feature type="domain" description="Amylopullulanase X25" evidence="3">
    <location>
        <begin position="153"/>
        <end position="236"/>
    </location>
</feature>
<dbReference type="OrthoDB" id="266294at2"/>
<dbReference type="InterPro" id="IPR013783">
    <property type="entry name" value="Ig-like_fold"/>
</dbReference>
<feature type="domain" description="Ice-binding protein C-terminal" evidence="2">
    <location>
        <begin position="243"/>
        <end position="264"/>
    </location>
</feature>
<gene>
    <name evidence="4" type="ORF">KS4_29900</name>
</gene>
<evidence type="ECO:0000259" key="3">
    <source>
        <dbReference type="Pfam" id="PF22058"/>
    </source>
</evidence>
<evidence type="ECO:0000313" key="4">
    <source>
        <dbReference type="EMBL" id="QDU34913.1"/>
    </source>
</evidence>
<reference evidence="4 5" key="1">
    <citation type="submission" date="2019-02" db="EMBL/GenBank/DDBJ databases">
        <title>Deep-cultivation of Planctomycetes and their phenomic and genomic characterization uncovers novel biology.</title>
        <authorList>
            <person name="Wiegand S."/>
            <person name="Jogler M."/>
            <person name="Boedeker C."/>
            <person name="Pinto D."/>
            <person name="Vollmers J."/>
            <person name="Rivas-Marin E."/>
            <person name="Kohn T."/>
            <person name="Peeters S.H."/>
            <person name="Heuer A."/>
            <person name="Rast P."/>
            <person name="Oberbeckmann S."/>
            <person name="Bunk B."/>
            <person name="Jeske O."/>
            <person name="Meyerdierks A."/>
            <person name="Storesund J.E."/>
            <person name="Kallscheuer N."/>
            <person name="Luecker S."/>
            <person name="Lage O.M."/>
            <person name="Pohl T."/>
            <person name="Merkel B.J."/>
            <person name="Hornburger P."/>
            <person name="Mueller R.-W."/>
            <person name="Bruemmer F."/>
            <person name="Labrenz M."/>
            <person name="Spormann A.M."/>
            <person name="Op den Camp H."/>
            <person name="Overmann J."/>
            <person name="Amann R."/>
            <person name="Jetten M.S.M."/>
            <person name="Mascher T."/>
            <person name="Medema M.H."/>
            <person name="Devos D.P."/>
            <person name="Kaster A.-K."/>
            <person name="Ovreas L."/>
            <person name="Rohde M."/>
            <person name="Galperin M.Y."/>
            <person name="Jogler C."/>
        </authorList>
    </citation>
    <scope>NUCLEOTIDE SEQUENCE [LARGE SCALE GENOMIC DNA]</scope>
    <source>
        <strain evidence="4 5">KS4</strain>
    </source>
</reference>
<dbReference type="Proteomes" id="UP000317369">
    <property type="component" value="Chromosome"/>
</dbReference>
<dbReference type="InterPro" id="IPR054409">
    <property type="entry name" value="X25_BaPul-like"/>
</dbReference>
<dbReference type="KEGG" id="pcor:KS4_29900"/>
<dbReference type="Gene3D" id="2.60.40.10">
    <property type="entry name" value="Immunoglobulins"/>
    <property type="match status" value="2"/>
</dbReference>
<dbReference type="RefSeq" id="WP_145079437.1">
    <property type="nucleotide sequence ID" value="NZ_CP036425.1"/>
</dbReference>
<dbReference type="AlphaFoldDB" id="A0A517YXH5"/>
<evidence type="ECO:0000313" key="5">
    <source>
        <dbReference type="Proteomes" id="UP000317369"/>
    </source>
</evidence>
<name>A0A517YXH5_9BACT</name>
<sequence precursor="true">MKTLSLTALTAAALIGFSTSANADFNIAGAMQGWNPAAGDTMTDVDGDGTYEYTFVGLNAGETYNFKIIDGDAWGDPEITPSDTPAIADASGEITISYNTSLVQPFVQPFAGWDSGYTDESTPVILYTGQILDWTAPELLAAPDTLPTTWNVAGSFEGWNNADAETEMTDVGGGIFEFSTTLAAGDYEWKAAADGAWDTNIGAFGYKIDDSTEYGNLKFSVAEDNTDVTFRIDANTGTAVAVIPEPASLALLSLGGLAMLRRRK</sequence>
<dbReference type="NCBIfam" id="TIGR02595">
    <property type="entry name" value="PEP_CTERM"/>
    <property type="match status" value="1"/>
</dbReference>
<dbReference type="Pfam" id="PF07589">
    <property type="entry name" value="PEP-CTERM"/>
    <property type="match status" value="1"/>
</dbReference>
<accession>A0A517YXH5</accession>
<organism evidence="4 5">
    <name type="scientific">Poriferisphaera corsica</name>
    <dbReference type="NCBI Taxonomy" id="2528020"/>
    <lineage>
        <taxon>Bacteria</taxon>
        <taxon>Pseudomonadati</taxon>
        <taxon>Planctomycetota</taxon>
        <taxon>Phycisphaerae</taxon>
        <taxon>Phycisphaerales</taxon>
        <taxon>Phycisphaeraceae</taxon>
        <taxon>Poriferisphaera</taxon>
    </lineage>
</organism>
<evidence type="ECO:0000259" key="2">
    <source>
        <dbReference type="Pfam" id="PF07589"/>
    </source>
</evidence>
<feature type="signal peptide" evidence="1">
    <location>
        <begin position="1"/>
        <end position="23"/>
    </location>
</feature>
<feature type="chain" id="PRO_5021948520" evidence="1">
    <location>
        <begin position="24"/>
        <end position="264"/>
    </location>
</feature>
<keyword evidence="5" id="KW-1185">Reference proteome</keyword>
<evidence type="ECO:0000256" key="1">
    <source>
        <dbReference type="SAM" id="SignalP"/>
    </source>
</evidence>
<keyword evidence="1" id="KW-0732">Signal</keyword>
<proteinExistence type="predicted"/>
<dbReference type="InterPro" id="IPR013424">
    <property type="entry name" value="Ice-binding_C"/>
</dbReference>
<dbReference type="EMBL" id="CP036425">
    <property type="protein sequence ID" value="QDU34913.1"/>
    <property type="molecule type" value="Genomic_DNA"/>
</dbReference>